<protein>
    <submittedName>
        <fullName evidence="1">Uncharacterized protein</fullName>
    </submittedName>
</protein>
<dbReference type="EnsemblPlants" id="OPUNC05G13500.1">
    <property type="protein sequence ID" value="OPUNC05G13500.1"/>
    <property type="gene ID" value="OPUNC05G13500"/>
</dbReference>
<dbReference type="Gramene" id="OPUNC05G13500.1">
    <property type="protein sequence ID" value="OPUNC05G13500.1"/>
    <property type="gene ID" value="OPUNC05G13500"/>
</dbReference>
<organism evidence="1">
    <name type="scientific">Oryza punctata</name>
    <name type="common">Red rice</name>
    <dbReference type="NCBI Taxonomy" id="4537"/>
    <lineage>
        <taxon>Eukaryota</taxon>
        <taxon>Viridiplantae</taxon>
        <taxon>Streptophyta</taxon>
        <taxon>Embryophyta</taxon>
        <taxon>Tracheophyta</taxon>
        <taxon>Spermatophyta</taxon>
        <taxon>Magnoliopsida</taxon>
        <taxon>Liliopsida</taxon>
        <taxon>Poales</taxon>
        <taxon>Poaceae</taxon>
        <taxon>BOP clade</taxon>
        <taxon>Oryzoideae</taxon>
        <taxon>Oryzeae</taxon>
        <taxon>Oryzinae</taxon>
        <taxon>Oryza</taxon>
    </lineage>
</organism>
<dbReference type="OMA" id="MLLNDET"/>
<dbReference type="Proteomes" id="UP000026962">
    <property type="component" value="Chromosome 5"/>
</dbReference>
<dbReference type="AlphaFoldDB" id="A0A0E0L263"/>
<reference evidence="1" key="2">
    <citation type="submission" date="2018-05" db="EMBL/GenBank/DDBJ databases">
        <title>OpunRS2 (Oryza punctata Reference Sequence Version 2).</title>
        <authorList>
            <person name="Zhang J."/>
            <person name="Kudrna D."/>
            <person name="Lee S."/>
            <person name="Talag J."/>
            <person name="Welchert J."/>
            <person name="Wing R.A."/>
        </authorList>
    </citation>
    <scope>NUCLEOTIDE SEQUENCE [LARGE SCALE GENOMIC DNA]</scope>
</reference>
<accession>A0A0E0L263</accession>
<sequence length="104" mass="11954">MDKLNTGARSKQIDQSLEKYDHPRCSWHILFGTRSELHNLYHARTAIDFEDAWMALVDEYGLQEGNAYLQKAQMLLNDETEPNYSQIRLEKHGGNIPSAQAGDF</sequence>
<reference evidence="1" key="1">
    <citation type="submission" date="2015-04" db="UniProtKB">
        <authorList>
            <consortium name="EnsemblPlants"/>
        </authorList>
    </citation>
    <scope>IDENTIFICATION</scope>
</reference>
<dbReference type="HOGENOM" id="CLU_2254534_0_0_1"/>
<keyword evidence="2" id="KW-1185">Reference proteome</keyword>
<evidence type="ECO:0000313" key="2">
    <source>
        <dbReference type="Proteomes" id="UP000026962"/>
    </source>
</evidence>
<name>A0A0E0L263_ORYPU</name>
<proteinExistence type="predicted"/>
<evidence type="ECO:0000313" key="1">
    <source>
        <dbReference type="EnsemblPlants" id="OPUNC05G13500.1"/>
    </source>
</evidence>